<evidence type="ECO:0000259" key="2">
    <source>
        <dbReference type="Pfam" id="PF12937"/>
    </source>
</evidence>
<reference evidence="3 4" key="1">
    <citation type="submission" date="2019-02" db="EMBL/GenBank/DDBJ databases">
        <title>Genome sequencing of the rare red list fungi Dentipellis fragilis.</title>
        <authorList>
            <person name="Buettner E."/>
            <person name="Kellner H."/>
        </authorList>
    </citation>
    <scope>NUCLEOTIDE SEQUENCE [LARGE SCALE GENOMIC DNA]</scope>
    <source>
        <strain evidence="3 4">DSM 105465</strain>
    </source>
</reference>
<dbReference type="SUPFAM" id="SSF52047">
    <property type="entry name" value="RNI-like"/>
    <property type="match status" value="1"/>
</dbReference>
<dbReference type="OrthoDB" id="3235815at2759"/>
<dbReference type="Gene3D" id="3.80.10.10">
    <property type="entry name" value="Ribonuclease Inhibitor"/>
    <property type="match status" value="1"/>
</dbReference>
<dbReference type="InterPro" id="IPR032675">
    <property type="entry name" value="LRR_dom_sf"/>
</dbReference>
<organism evidence="3 4">
    <name type="scientific">Dentipellis fragilis</name>
    <dbReference type="NCBI Taxonomy" id="205917"/>
    <lineage>
        <taxon>Eukaryota</taxon>
        <taxon>Fungi</taxon>
        <taxon>Dikarya</taxon>
        <taxon>Basidiomycota</taxon>
        <taxon>Agaricomycotina</taxon>
        <taxon>Agaricomycetes</taxon>
        <taxon>Russulales</taxon>
        <taxon>Hericiaceae</taxon>
        <taxon>Dentipellis</taxon>
    </lineage>
</organism>
<accession>A0A4Y9ZBV8</accession>
<dbReference type="AlphaFoldDB" id="A0A4Y9ZBV8"/>
<gene>
    <name evidence="3" type="ORF">EVG20_g1381</name>
</gene>
<dbReference type="Proteomes" id="UP000298327">
    <property type="component" value="Unassembled WGS sequence"/>
</dbReference>
<comment type="caution">
    <text evidence="3">The sequence shown here is derived from an EMBL/GenBank/DDBJ whole genome shotgun (WGS) entry which is preliminary data.</text>
</comment>
<dbReference type="InterPro" id="IPR036047">
    <property type="entry name" value="F-box-like_dom_sf"/>
</dbReference>
<evidence type="ECO:0000313" key="4">
    <source>
        <dbReference type="Proteomes" id="UP000298327"/>
    </source>
</evidence>
<sequence>MAEWHCSSDSAIDIGDTQDMRKALELEVRAIKIVQSSFCTRLNTLALVNQLPPEILAYVFHLLREVWPLPYSRSRAAIFNWVQVTYVCRQWRTVALDNPFLWTNIPFSLGNTWKEEFLRRSRMAPISIAQEDYLSDNDIKSVARTLTQHLCRIQKLHLSSDQYANFMHILPMLCDPAPLLESLILHNNRRSSANSNDPSIPLEIFNRTAPRLRCLDLRNWQLSWTSLQPFSSLVYLDLWGCSVLPEGFHLALDSLEKMHLLEDLKLADVLPPLPDDVTPYSTYGPTISLPHLRKLYLKDNIRSCGLILKHIITPVTAEHEIYCADAEGGHEFLLPWLSTEVDRSMNILKLSIENDSYGFNVVVSNYNSKAWSVEFAPECHRSPKPSFYLSFHTDSRRFRESAMERLCQMLPLGNLESLSVFWDDTLSTHDWFAILGGCKSLARAEIRYTCAPSLCELLTTNISLSQSLFPSLVSMKFTDTYFGQTRDFSANFLNSLSCRASSLKELVIHWSCVYETLVEKLRCVVTKVEWDGRENYGIDAFAQYLPGWDSESEAAESSVDEEQLSSSSDILSEP</sequence>
<dbReference type="InterPro" id="IPR001810">
    <property type="entry name" value="F-box_dom"/>
</dbReference>
<name>A0A4Y9ZBV8_9AGAM</name>
<feature type="domain" description="F-box" evidence="2">
    <location>
        <begin position="49"/>
        <end position="105"/>
    </location>
</feature>
<evidence type="ECO:0000256" key="1">
    <source>
        <dbReference type="SAM" id="MobiDB-lite"/>
    </source>
</evidence>
<protein>
    <recommendedName>
        <fullName evidence="2">F-box domain-containing protein</fullName>
    </recommendedName>
</protein>
<dbReference type="Pfam" id="PF12937">
    <property type="entry name" value="F-box-like"/>
    <property type="match status" value="1"/>
</dbReference>
<proteinExistence type="predicted"/>
<dbReference type="Gene3D" id="1.20.1280.50">
    <property type="match status" value="1"/>
</dbReference>
<feature type="compositionally biased region" description="Acidic residues" evidence="1">
    <location>
        <begin position="552"/>
        <end position="563"/>
    </location>
</feature>
<evidence type="ECO:0000313" key="3">
    <source>
        <dbReference type="EMBL" id="TFY71630.1"/>
    </source>
</evidence>
<keyword evidence="4" id="KW-1185">Reference proteome</keyword>
<dbReference type="EMBL" id="SEOQ01000043">
    <property type="protein sequence ID" value="TFY71630.1"/>
    <property type="molecule type" value="Genomic_DNA"/>
</dbReference>
<feature type="region of interest" description="Disordered" evidence="1">
    <location>
        <begin position="552"/>
        <end position="574"/>
    </location>
</feature>
<dbReference type="STRING" id="205917.A0A4Y9ZBV8"/>
<dbReference type="SUPFAM" id="SSF81383">
    <property type="entry name" value="F-box domain"/>
    <property type="match status" value="1"/>
</dbReference>